<gene>
    <name evidence="2" type="ORF">KOR42_31660</name>
</gene>
<proteinExistence type="predicted"/>
<comment type="caution">
    <text evidence="2">The sequence shown here is derived from an EMBL/GenBank/DDBJ whole genome shotgun (WGS) entry which is preliminary data.</text>
</comment>
<accession>A0A5C5WPH4</accession>
<dbReference type="EMBL" id="SIHI01000008">
    <property type="protein sequence ID" value="TWT52069.1"/>
    <property type="molecule type" value="Genomic_DNA"/>
</dbReference>
<evidence type="ECO:0000313" key="2">
    <source>
        <dbReference type="EMBL" id="TWT52069.1"/>
    </source>
</evidence>
<dbReference type="Proteomes" id="UP000317243">
    <property type="component" value="Unassembled WGS sequence"/>
</dbReference>
<dbReference type="OrthoDB" id="245674at2"/>
<feature type="region of interest" description="Disordered" evidence="1">
    <location>
        <begin position="467"/>
        <end position="506"/>
    </location>
</feature>
<organism evidence="2 3">
    <name type="scientific">Thalassoglobus neptunius</name>
    <dbReference type="NCBI Taxonomy" id="1938619"/>
    <lineage>
        <taxon>Bacteria</taxon>
        <taxon>Pseudomonadati</taxon>
        <taxon>Planctomycetota</taxon>
        <taxon>Planctomycetia</taxon>
        <taxon>Planctomycetales</taxon>
        <taxon>Planctomycetaceae</taxon>
        <taxon>Thalassoglobus</taxon>
    </lineage>
</organism>
<evidence type="ECO:0000313" key="3">
    <source>
        <dbReference type="Proteomes" id="UP000317243"/>
    </source>
</evidence>
<evidence type="ECO:0000256" key="1">
    <source>
        <dbReference type="SAM" id="MobiDB-lite"/>
    </source>
</evidence>
<protein>
    <submittedName>
        <fullName evidence="2">Uncharacterized protein</fullName>
    </submittedName>
</protein>
<sequence length="506" mass="55847">MLSTQLLSRTAEAAESPSLLVPETHVVPETQSVESGSIGEEFEQLLESASENEDLPIQIETVDSHSQGITIAVHQSFLSKWINRSTSECGGVRDRILEAEVFGNQCTTTQANLEMVKSLRPAKFFVTLNGQTHNQTTSFVRRTQISSRGQYHFHSRKAVVFDGTKLASAAPVTTCQIFQQNYSASTPFDGIPLLGNLASETALRMANQRQEYVRQNAANRINQRVISQFDERVNARVFALNQNLQSKFGSVLSRLKFDPTDIATRSTNEHLLVHIGPGADQLATRHFDPNSLPKEGVIVRVQQSFMNDVIERSPLAGLMIPDTILESVQIDNGSPQLIIQNPRFGSLVMAEQSPLRVGLKNGLVVLQANLGFRPVWGPEFPEHQVTVNIEPELQGRQIGIGVMIDELKSIASNETTVFELRRDSFNRMLAQTPRFPSRFSIHSDNVNAPSQLEVTEIEIADGWMQLSLNTPGENHSDPAKPQASENSPVISNPTSEFLEIAASAGD</sequence>
<reference evidence="2 3" key="1">
    <citation type="submission" date="2019-02" db="EMBL/GenBank/DDBJ databases">
        <title>Deep-cultivation of Planctomycetes and their phenomic and genomic characterization uncovers novel biology.</title>
        <authorList>
            <person name="Wiegand S."/>
            <person name="Jogler M."/>
            <person name="Boedeker C."/>
            <person name="Pinto D."/>
            <person name="Vollmers J."/>
            <person name="Rivas-Marin E."/>
            <person name="Kohn T."/>
            <person name="Peeters S.H."/>
            <person name="Heuer A."/>
            <person name="Rast P."/>
            <person name="Oberbeckmann S."/>
            <person name="Bunk B."/>
            <person name="Jeske O."/>
            <person name="Meyerdierks A."/>
            <person name="Storesund J.E."/>
            <person name="Kallscheuer N."/>
            <person name="Luecker S."/>
            <person name="Lage O.M."/>
            <person name="Pohl T."/>
            <person name="Merkel B.J."/>
            <person name="Hornburger P."/>
            <person name="Mueller R.-W."/>
            <person name="Bruemmer F."/>
            <person name="Labrenz M."/>
            <person name="Spormann A.M."/>
            <person name="Op Den Camp H."/>
            <person name="Overmann J."/>
            <person name="Amann R."/>
            <person name="Jetten M.S.M."/>
            <person name="Mascher T."/>
            <person name="Medema M.H."/>
            <person name="Devos D.P."/>
            <person name="Kaster A.-K."/>
            <person name="Ovreas L."/>
            <person name="Rohde M."/>
            <person name="Galperin M.Y."/>
            <person name="Jogler C."/>
        </authorList>
    </citation>
    <scope>NUCLEOTIDE SEQUENCE [LARGE SCALE GENOMIC DNA]</scope>
    <source>
        <strain evidence="2 3">KOR42</strain>
    </source>
</reference>
<name>A0A5C5WPH4_9PLAN</name>
<feature type="compositionally biased region" description="Polar residues" evidence="1">
    <location>
        <begin position="483"/>
        <end position="495"/>
    </location>
</feature>
<keyword evidence="3" id="KW-1185">Reference proteome</keyword>
<dbReference type="AlphaFoldDB" id="A0A5C5WPH4"/>
<dbReference type="RefSeq" id="WP_146510650.1">
    <property type="nucleotide sequence ID" value="NZ_SIHI01000008.1"/>
</dbReference>